<evidence type="ECO:0000313" key="2">
    <source>
        <dbReference type="Proteomes" id="UP000688947"/>
    </source>
</evidence>
<reference evidence="1" key="1">
    <citation type="submission" date="2021-01" db="EMBL/GenBank/DDBJ databases">
        <title>Phytophthora aleatoria, a newly-described species from Pinus radiata is distinct from Phytophthora cactorum isolates based on comparative genomics.</title>
        <authorList>
            <person name="Mcdougal R."/>
            <person name="Panda P."/>
            <person name="Williams N."/>
            <person name="Studholme D.J."/>
        </authorList>
    </citation>
    <scope>NUCLEOTIDE SEQUENCE</scope>
    <source>
        <strain evidence="1">NZFS 3830</strain>
    </source>
</reference>
<dbReference type="OrthoDB" id="98411at2759"/>
<accession>A0A8T1TV12</accession>
<evidence type="ECO:0000313" key="1">
    <source>
        <dbReference type="EMBL" id="KAG6947968.1"/>
    </source>
</evidence>
<proteinExistence type="predicted"/>
<protein>
    <submittedName>
        <fullName evidence="1">Uncharacterized protein</fullName>
    </submittedName>
</protein>
<dbReference type="AlphaFoldDB" id="A0A8T1TV12"/>
<comment type="caution">
    <text evidence="1">The sequence shown here is derived from an EMBL/GenBank/DDBJ whole genome shotgun (WGS) entry which is preliminary data.</text>
</comment>
<feature type="non-terminal residue" evidence="1">
    <location>
        <position position="61"/>
    </location>
</feature>
<dbReference type="Proteomes" id="UP000688947">
    <property type="component" value="Unassembled WGS sequence"/>
</dbReference>
<dbReference type="EMBL" id="JAENGZ010001455">
    <property type="protein sequence ID" value="KAG6947968.1"/>
    <property type="molecule type" value="Genomic_DNA"/>
</dbReference>
<organism evidence="1 2">
    <name type="scientific">Phytophthora cactorum</name>
    <dbReference type="NCBI Taxonomy" id="29920"/>
    <lineage>
        <taxon>Eukaryota</taxon>
        <taxon>Sar</taxon>
        <taxon>Stramenopiles</taxon>
        <taxon>Oomycota</taxon>
        <taxon>Peronosporomycetes</taxon>
        <taxon>Peronosporales</taxon>
        <taxon>Peronosporaceae</taxon>
        <taxon>Phytophthora</taxon>
    </lineage>
</organism>
<feature type="non-terminal residue" evidence="1">
    <location>
        <position position="1"/>
    </location>
</feature>
<name>A0A8T1TV12_9STRA</name>
<gene>
    <name evidence="1" type="ORF">JG687_00015770</name>
</gene>
<sequence>LKRLQDAFEADYVGTANSNFYIYLVRCWTTYKNDPDAFSSTCVSLTQISGFGKSRLLREIA</sequence>